<evidence type="ECO:0000256" key="1">
    <source>
        <dbReference type="SAM" id="MobiDB-lite"/>
    </source>
</evidence>
<name>A0A0E0CYB6_9ORYZ</name>
<reference evidence="2" key="1">
    <citation type="submission" date="2015-04" db="UniProtKB">
        <authorList>
            <consortium name="EnsemblPlants"/>
        </authorList>
    </citation>
    <scope>IDENTIFICATION</scope>
</reference>
<organism evidence="2">
    <name type="scientific">Oryza meridionalis</name>
    <dbReference type="NCBI Taxonomy" id="40149"/>
    <lineage>
        <taxon>Eukaryota</taxon>
        <taxon>Viridiplantae</taxon>
        <taxon>Streptophyta</taxon>
        <taxon>Embryophyta</taxon>
        <taxon>Tracheophyta</taxon>
        <taxon>Spermatophyta</taxon>
        <taxon>Magnoliopsida</taxon>
        <taxon>Liliopsida</taxon>
        <taxon>Poales</taxon>
        <taxon>Poaceae</taxon>
        <taxon>BOP clade</taxon>
        <taxon>Oryzoideae</taxon>
        <taxon>Oryzeae</taxon>
        <taxon>Oryzinae</taxon>
        <taxon>Oryza</taxon>
    </lineage>
</organism>
<protein>
    <submittedName>
        <fullName evidence="2">Uncharacterized protein</fullName>
    </submittedName>
</protein>
<dbReference type="AlphaFoldDB" id="A0A0E0CYB6"/>
<dbReference type="HOGENOM" id="CLU_2389469_0_0_1"/>
<sequence>MVLRRRQRPAAAAAAGGLLGPWLLVAVLVYSSFLGSTVFLAVDAARTSAFVAVAPLPMAPSPSPTAAELVGDSKRKVPTGANPLHNR</sequence>
<dbReference type="eggNOG" id="ENOG502R3UY">
    <property type="taxonomic scope" value="Eukaryota"/>
</dbReference>
<reference evidence="2" key="2">
    <citation type="submission" date="2018-05" db="EMBL/GenBank/DDBJ databases">
        <title>OmerRS3 (Oryza meridionalis Reference Sequence Version 3).</title>
        <authorList>
            <person name="Zhang J."/>
            <person name="Kudrna D."/>
            <person name="Lee S."/>
            <person name="Talag J."/>
            <person name="Welchert J."/>
            <person name="Wing R.A."/>
        </authorList>
    </citation>
    <scope>NUCLEOTIDE SEQUENCE [LARGE SCALE GENOMIC DNA]</scope>
    <source>
        <strain evidence="2">cv. OR44</strain>
    </source>
</reference>
<keyword evidence="3" id="KW-1185">Reference proteome</keyword>
<proteinExistence type="predicted"/>
<dbReference type="EnsemblPlants" id="OMERI03G10600.1">
    <property type="protein sequence ID" value="OMERI03G10600.1"/>
    <property type="gene ID" value="OMERI03G10600"/>
</dbReference>
<feature type="region of interest" description="Disordered" evidence="1">
    <location>
        <begin position="63"/>
        <end position="87"/>
    </location>
</feature>
<dbReference type="Gramene" id="OMERI03G10600.1">
    <property type="protein sequence ID" value="OMERI03G10600.1"/>
    <property type="gene ID" value="OMERI03G10600"/>
</dbReference>
<evidence type="ECO:0000313" key="3">
    <source>
        <dbReference type="Proteomes" id="UP000008021"/>
    </source>
</evidence>
<evidence type="ECO:0000313" key="2">
    <source>
        <dbReference type="EnsemblPlants" id="OMERI03G10600.1"/>
    </source>
</evidence>
<dbReference type="Proteomes" id="UP000008021">
    <property type="component" value="Chromosome 3"/>
</dbReference>
<accession>A0A0E0CYB6</accession>